<accession>A0A0Q4AWF7</accession>
<feature type="transmembrane region" description="Helical" evidence="1">
    <location>
        <begin position="64"/>
        <end position="86"/>
    </location>
</feature>
<name>A0A0Q4AWF7_9BACT</name>
<dbReference type="AlphaFoldDB" id="A0A0Q4AWF7"/>
<organism evidence="2 3">
    <name type="scientific">Candidatus [Bacteroides] periocalifornicus</name>
    <dbReference type="NCBI Taxonomy" id="1702214"/>
    <lineage>
        <taxon>Bacteria</taxon>
        <taxon>Pseudomonadati</taxon>
        <taxon>Bacteroidota</taxon>
    </lineage>
</organism>
<evidence type="ECO:0000313" key="2">
    <source>
        <dbReference type="EMBL" id="KQM08142.1"/>
    </source>
</evidence>
<dbReference type="PATRIC" id="fig|1702214.3.peg.522"/>
<sequence>MAELNSNELQQLQKQYENRPMSVGNWFVTILIMAIPVVGLIMLFVWAFGDMAPQSKRNWARAQLIWMLIAFVLVFLFYFMIFSTLYRGGYGY</sequence>
<gene>
    <name evidence="2" type="ORF">AL399_08940</name>
</gene>
<dbReference type="EMBL" id="LIIK01000064">
    <property type="protein sequence ID" value="KQM08142.1"/>
    <property type="molecule type" value="Genomic_DNA"/>
</dbReference>
<reference evidence="2" key="1">
    <citation type="submission" date="2015-08" db="EMBL/GenBank/DDBJ databases">
        <title>Candidatus Bacteriodes Periocalifornicus.</title>
        <authorList>
            <person name="McLean J.S."/>
            <person name="Kelley S."/>
        </authorList>
    </citation>
    <scope>NUCLEOTIDE SEQUENCE [LARGE SCALE GENOMIC DNA]</scope>
    <source>
        <strain evidence="2">12B</strain>
    </source>
</reference>
<comment type="caution">
    <text evidence="2">The sequence shown here is derived from an EMBL/GenBank/DDBJ whole genome shotgun (WGS) entry which is preliminary data.</text>
</comment>
<keyword evidence="3" id="KW-1185">Reference proteome</keyword>
<dbReference type="STRING" id="1702214.AL399_08940"/>
<evidence type="ECO:0000313" key="3">
    <source>
        <dbReference type="Proteomes" id="UP000054172"/>
    </source>
</evidence>
<evidence type="ECO:0000256" key="1">
    <source>
        <dbReference type="SAM" id="Phobius"/>
    </source>
</evidence>
<feature type="transmembrane region" description="Helical" evidence="1">
    <location>
        <begin position="26"/>
        <end position="52"/>
    </location>
</feature>
<proteinExistence type="predicted"/>
<protein>
    <submittedName>
        <fullName evidence="2">Uncharacterized protein</fullName>
    </submittedName>
</protein>
<keyword evidence="1" id="KW-1133">Transmembrane helix</keyword>
<keyword evidence="1" id="KW-0472">Membrane</keyword>
<dbReference type="Proteomes" id="UP000054172">
    <property type="component" value="Unassembled WGS sequence"/>
</dbReference>
<keyword evidence="1" id="KW-0812">Transmembrane</keyword>